<sequence length="328" mass="36470">MTVNDSKFESASGSTHHDGHSSPAAGQAHQKLHLSPPGDNTVRRLPSRNELNIHHITEDLSCAPSTTFTYFTPDTDECYIGTLPLPSSSLTPSLILQSSSTLQRIPDNLIYPVMPGKPLMALIIAPDSPPADSETGAYFIRRPNLLNFDPKDKDRAEQQQAMLLREAVILQQLAQHGHENMIRYHGTRTRRGRITGLVFDKHPYTLLEYLAEVKEKGKENEIEVQSFVKGLESVVSRLHQLGQAHNNIRAENIVVGRGESGKGVRAVLVEFSKCLPFGKKFRTSHDGELKVSSKENDLRAVKDFRRWLEGVVDPTSTTPTQDDHPANS</sequence>
<dbReference type="InterPro" id="IPR011009">
    <property type="entry name" value="Kinase-like_dom_sf"/>
</dbReference>
<dbReference type="EMBL" id="JAULSY010000115">
    <property type="protein sequence ID" value="KAK0665208.1"/>
    <property type="molecule type" value="Genomic_DNA"/>
</dbReference>
<dbReference type="AlphaFoldDB" id="A0AA39Z7L4"/>
<feature type="compositionally biased region" description="Polar residues" evidence="1">
    <location>
        <begin position="1"/>
        <end position="14"/>
    </location>
</feature>
<dbReference type="GO" id="GO:0005524">
    <property type="term" value="F:ATP binding"/>
    <property type="evidence" value="ECO:0007669"/>
    <property type="project" value="InterPro"/>
</dbReference>
<name>A0AA39Z7L4_9PEZI</name>
<accession>A0AA39Z7L4</accession>
<comment type="caution">
    <text evidence="3">The sequence shown here is derived from an EMBL/GenBank/DDBJ whole genome shotgun (WGS) entry which is preliminary data.</text>
</comment>
<evidence type="ECO:0000259" key="2">
    <source>
        <dbReference type="PROSITE" id="PS50011"/>
    </source>
</evidence>
<organism evidence="3 4">
    <name type="scientific">Cercophora samala</name>
    <dbReference type="NCBI Taxonomy" id="330535"/>
    <lineage>
        <taxon>Eukaryota</taxon>
        <taxon>Fungi</taxon>
        <taxon>Dikarya</taxon>
        <taxon>Ascomycota</taxon>
        <taxon>Pezizomycotina</taxon>
        <taxon>Sordariomycetes</taxon>
        <taxon>Sordariomycetidae</taxon>
        <taxon>Sordariales</taxon>
        <taxon>Lasiosphaeriaceae</taxon>
        <taxon>Cercophora</taxon>
    </lineage>
</organism>
<reference evidence="3" key="1">
    <citation type="submission" date="2023-06" db="EMBL/GenBank/DDBJ databases">
        <title>Genome-scale phylogeny and comparative genomics of the fungal order Sordariales.</title>
        <authorList>
            <consortium name="Lawrence Berkeley National Laboratory"/>
            <person name="Hensen N."/>
            <person name="Bonometti L."/>
            <person name="Westerberg I."/>
            <person name="Brannstrom I.O."/>
            <person name="Guillou S."/>
            <person name="Cros-Aarteil S."/>
            <person name="Calhoun S."/>
            <person name="Haridas S."/>
            <person name="Kuo A."/>
            <person name="Mondo S."/>
            <person name="Pangilinan J."/>
            <person name="Riley R."/>
            <person name="Labutti K."/>
            <person name="Andreopoulos B."/>
            <person name="Lipzen A."/>
            <person name="Chen C."/>
            <person name="Yanf M."/>
            <person name="Daum C."/>
            <person name="Ng V."/>
            <person name="Clum A."/>
            <person name="Steindorff A."/>
            <person name="Ohm R."/>
            <person name="Martin F."/>
            <person name="Silar P."/>
            <person name="Natvig D."/>
            <person name="Lalanne C."/>
            <person name="Gautier V."/>
            <person name="Ament-Velasquez S.L."/>
            <person name="Kruys A."/>
            <person name="Hutchinson M.I."/>
            <person name="Powell A.J."/>
            <person name="Barry K."/>
            <person name="Miller A.N."/>
            <person name="Grigoriev I.V."/>
            <person name="Debuchy R."/>
            <person name="Gladieux P."/>
            <person name="Thoren M.H."/>
            <person name="Johannesson H."/>
        </authorList>
    </citation>
    <scope>NUCLEOTIDE SEQUENCE</scope>
    <source>
        <strain evidence="3">CBS 307.81</strain>
    </source>
</reference>
<feature type="region of interest" description="Disordered" evidence="1">
    <location>
        <begin position="1"/>
        <end position="45"/>
    </location>
</feature>
<keyword evidence="4" id="KW-1185">Reference proteome</keyword>
<gene>
    <name evidence="3" type="ORF">QBC41DRAFT_283441</name>
</gene>
<evidence type="ECO:0000256" key="1">
    <source>
        <dbReference type="SAM" id="MobiDB-lite"/>
    </source>
</evidence>
<proteinExistence type="predicted"/>
<feature type="domain" description="Protein kinase" evidence="2">
    <location>
        <begin position="99"/>
        <end position="328"/>
    </location>
</feature>
<dbReference type="GO" id="GO:0004672">
    <property type="term" value="F:protein kinase activity"/>
    <property type="evidence" value="ECO:0007669"/>
    <property type="project" value="InterPro"/>
</dbReference>
<dbReference type="Proteomes" id="UP001174997">
    <property type="component" value="Unassembled WGS sequence"/>
</dbReference>
<dbReference type="SUPFAM" id="SSF56112">
    <property type="entry name" value="Protein kinase-like (PK-like)"/>
    <property type="match status" value="1"/>
</dbReference>
<protein>
    <recommendedName>
        <fullName evidence="2">Protein kinase domain-containing protein</fullName>
    </recommendedName>
</protein>
<dbReference type="InterPro" id="IPR000719">
    <property type="entry name" value="Prot_kinase_dom"/>
</dbReference>
<dbReference type="Gene3D" id="1.10.510.10">
    <property type="entry name" value="Transferase(Phosphotransferase) domain 1"/>
    <property type="match status" value="1"/>
</dbReference>
<evidence type="ECO:0000313" key="3">
    <source>
        <dbReference type="EMBL" id="KAK0665208.1"/>
    </source>
</evidence>
<dbReference type="PROSITE" id="PS50011">
    <property type="entry name" value="PROTEIN_KINASE_DOM"/>
    <property type="match status" value="1"/>
</dbReference>
<evidence type="ECO:0000313" key="4">
    <source>
        <dbReference type="Proteomes" id="UP001174997"/>
    </source>
</evidence>